<evidence type="ECO:0000313" key="7">
    <source>
        <dbReference type="EMBL" id="MUP43523.1"/>
    </source>
</evidence>
<protein>
    <submittedName>
        <fullName evidence="7">Cytochrome c</fullName>
    </submittedName>
</protein>
<evidence type="ECO:0000313" key="8">
    <source>
        <dbReference type="Proteomes" id="UP000460416"/>
    </source>
</evidence>
<dbReference type="PANTHER" id="PTHR35008:SF8">
    <property type="entry name" value="ALCOHOL DEHYDROGENASE CYTOCHROME C SUBUNIT"/>
    <property type="match status" value="1"/>
</dbReference>
<dbReference type="InterPro" id="IPR009056">
    <property type="entry name" value="Cyt_c-like_dom"/>
</dbReference>
<dbReference type="GO" id="GO:0046872">
    <property type="term" value="F:metal ion binding"/>
    <property type="evidence" value="ECO:0007669"/>
    <property type="project" value="UniProtKB-KW"/>
</dbReference>
<organism evidence="7 8">
    <name type="scientific">Christiangramia aestuarii</name>
    <dbReference type="NCBI Taxonomy" id="1028746"/>
    <lineage>
        <taxon>Bacteria</taxon>
        <taxon>Pseudomonadati</taxon>
        <taxon>Bacteroidota</taxon>
        <taxon>Flavobacteriia</taxon>
        <taxon>Flavobacteriales</taxon>
        <taxon>Flavobacteriaceae</taxon>
        <taxon>Christiangramia</taxon>
    </lineage>
</organism>
<name>A0A7K1LRV5_9FLAO</name>
<proteinExistence type="predicted"/>
<reference evidence="7 8" key="1">
    <citation type="submission" date="2019-07" db="EMBL/GenBank/DDBJ databases">
        <title>Gramella aestuarii sp. nov., isolated from a tidal flat, and emended description of Gramella echinicola.</title>
        <authorList>
            <person name="Liu L."/>
        </authorList>
    </citation>
    <scope>NUCLEOTIDE SEQUENCE [LARGE SCALE GENOMIC DNA]</scope>
    <source>
        <strain evidence="7 8">BS12</strain>
    </source>
</reference>
<dbReference type="OrthoDB" id="9811395at2"/>
<evidence type="ECO:0000256" key="3">
    <source>
        <dbReference type="ARBA" id="ARBA00023004"/>
    </source>
</evidence>
<dbReference type="RefSeq" id="WP_156277335.1">
    <property type="nucleotide sequence ID" value="NZ_BAABGI010000004.1"/>
</dbReference>
<keyword evidence="8" id="KW-1185">Reference proteome</keyword>
<dbReference type="GO" id="GO:0020037">
    <property type="term" value="F:heme binding"/>
    <property type="evidence" value="ECO:0007669"/>
    <property type="project" value="InterPro"/>
</dbReference>
<keyword evidence="1 4" id="KW-0349">Heme</keyword>
<dbReference type="InterPro" id="IPR051459">
    <property type="entry name" value="Cytochrome_c-type_DH"/>
</dbReference>
<dbReference type="InterPro" id="IPR036909">
    <property type="entry name" value="Cyt_c-like_dom_sf"/>
</dbReference>
<dbReference type="Pfam" id="PF00034">
    <property type="entry name" value="Cytochrom_C"/>
    <property type="match status" value="1"/>
</dbReference>
<keyword evidence="2 4" id="KW-0479">Metal-binding</keyword>
<evidence type="ECO:0000256" key="1">
    <source>
        <dbReference type="ARBA" id="ARBA00022617"/>
    </source>
</evidence>
<evidence type="ECO:0000256" key="4">
    <source>
        <dbReference type="PROSITE-ProRule" id="PRU00433"/>
    </source>
</evidence>
<dbReference type="PROSITE" id="PS51007">
    <property type="entry name" value="CYTC"/>
    <property type="match status" value="1"/>
</dbReference>
<dbReference type="EMBL" id="VJVW01000005">
    <property type="protein sequence ID" value="MUP43523.1"/>
    <property type="molecule type" value="Genomic_DNA"/>
</dbReference>
<dbReference type="PANTHER" id="PTHR35008">
    <property type="entry name" value="BLL4482 PROTEIN-RELATED"/>
    <property type="match status" value="1"/>
</dbReference>
<dbReference type="PROSITE" id="PS51257">
    <property type="entry name" value="PROKAR_LIPOPROTEIN"/>
    <property type="match status" value="1"/>
</dbReference>
<dbReference type="Proteomes" id="UP000460416">
    <property type="component" value="Unassembled WGS sequence"/>
</dbReference>
<dbReference type="GO" id="GO:0009055">
    <property type="term" value="F:electron transfer activity"/>
    <property type="evidence" value="ECO:0007669"/>
    <property type="project" value="InterPro"/>
</dbReference>
<dbReference type="SUPFAM" id="SSF46626">
    <property type="entry name" value="Cytochrome c"/>
    <property type="match status" value="1"/>
</dbReference>
<feature type="region of interest" description="Disordered" evidence="5">
    <location>
        <begin position="26"/>
        <end position="48"/>
    </location>
</feature>
<dbReference type="AlphaFoldDB" id="A0A7K1LRV5"/>
<evidence type="ECO:0000256" key="2">
    <source>
        <dbReference type="ARBA" id="ARBA00022723"/>
    </source>
</evidence>
<comment type="caution">
    <text evidence="7">The sequence shown here is derived from an EMBL/GenBank/DDBJ whole genome shotgun (WGS) entry which is preliminary data.</text>
</comment>
<evidence type="ECO:0000256" key="5">
    <source>
        <dbReference type="SAM" id="MobiDB-lite"/>
    </source>
</evidence>
<feature type="domain" description="Cytochrome c" evidence="6">
    <location>
        <begin position="49"/>
        <end position="137"/>
    </location>
</feature>
<keyword evidence="3 4" id="KW-0408">Iron</keyword>
<sequence length="158" mass="17465">MKKLLFIFGLAAAMVACKSDKKEKDAEADEESYVIPSSEKSSEKTPLTASIERGKKIYNELCVTCHLPTGKGIAGTYPPLDGSNWLTEKREESIRGVKYGMQGPIEVNGEKYDNVMTPMGLSDQEVADAMNYIMNSWSNNIDEMVTVEEVAAIEKKSE</sequence>
<gene>
    <name evidence="7" type="ORF">FLP08_13140</name>
</gene>
<dbReference type="Gene3D" id="1.10.760.10">
    <property type="entry name" value="Cytochrome c-like domain"/>
    <property type="match status" value="1"/>
</dbReference>
<evidence type="ECO:0000259" key="6">
    <source>
        <dbReference type="PROSITE" id="PS51007"/>
    </source>
</evidence>
<accession>A0A7K1LRV5</accession>